<comment type="caution">
    <text evidence="1">The sequence shown here is derived from an EMBL/GenBank/DDBJ whole genome shotgun (WGS) entry which is preliminary data.</text>
</comment>
<keyword evidence="2" id="KW-1185">Reference proteome</keyword>
<evidence type="ECO:0000313" key="1">
    <source>
        <dbReference type="EMBL" id="MFC4201683.1"/>
    </source>
</evidence>
<organism evidence="1 2">
    <name type="scientific">Candidimonas humi</name>
    <dbReference type="NCBI Taxonomy" id="683355"/>
    <lineage>
        <taxon>Bacteria</taxon>
        <taxon>Pseudomonadati</taxon>
        <taxon>Pseudomonadota</taxon>
        <taxon>Betaproteobacteria</taxon>
        <taxon>Burkholderiales</taxon>
        <taxon>Alcaligenaceae</taxon>
        <taxon>Candidimonas</taxon>
    </lineage>
</organism>
<proteinExistence type="predicted"/>
<protein>
    <recommendedName>
        <fullName evidence="3">Glycosyltransferase family 9 (Heptosyltransferase)</fullName>
    </recommendedName>
</protein>
<evidence type="ECO:0008006" key="3">
    <source>
        <dbReference type="Google" id="ProtNLM"/>
    </source>
</evidence>
<dbReference type="EMBL" id="JBHSBV010000004">
    <property type="protein sequence ID" value="MFC4201683.1"/>
    <property type="molecule type" value="Genomic_DNA"/>
</dbReference>
<accession>A0ABV8P0E8</accession>
<evidence type="ECO:0000313" key="2">
    <source>
        <dbReference type="Proteomes" id="UP001595848"/>
    </source>
</evidence>
<gene>
    <name evidence="1" type="ORF">ACFOY1_12025</name>
</gene>
<sequence length="461" mass="50066">MSRKFDPVSVASPFHWALEDLHVSIRPPGLGQPWCLDVDVERLSTGESESMLWDVNTPSSLARRSNERSPTILTIRPEFPERDLMIVADQGIGDIVQQWRYVPQVAAQFDRVRVQCRPELHRLLRLQGLRIEPVTPEQAQAEPAKVQVALMRMGALSSDPTGGRPYLKLASQPAATRNQGRLRVGLNWSARATGAATDLKSVPLALFAGLVRGHPEIAWKSLQWGSAGDELRAHSWAAAIEPLEAMADVADLAAAIAGLDLLISIDSAPAHLAGALGIPVWNLLSRPCSWRWGLNAPGTSLYRSMRLLRQAHQGEWGAVIDELEALLGSLQDAPVPVSLDAGRQRPGIDPAARMPSPDHNADARLAASIPAAPDAGAAPLRAMRLEDALRMCRQQLDLRTVFVSTPLELLASLGIEVGARDYGGLAEIFKAMVECHGGFSWCTPLFREDTLQGRTSNDALA</sequence>
<reference evidence="2" key="1">
    <citation type="journal article" date="2019" name="Int. J. Syst. Evol. Microbiol.">
        <title>The Global Catalogue of Microorganisms (GCM) 10K type strain sequencing project: providing services to taxonomists for standard genome sequencing and annotation.</title>
        <authorList>
            <consortium name="The Broad Institute Genomics Platform"/>
            <consortium name="The Broad Institute Genome Sequencing Center for Infectious Disease"/>
            <person name="Wu L."/>
            <person name="Ma J."/>
        </authorList>
    </citation>
    <scope>NUCLEOTIDE SEQUENCE [LARGE SCALE GENOMIC DNA]</scope>
    <source>
        <strain evidence="2">LMG 24813</strain>
    </source>
</reference>
<dbReference type="RefSeq" id="WP_217965594.1">
    <property type="nucleotide sequence ID" value="NZ_JAHTBN010000007.1"/>
</dbReference>
<name>A0ABV8P0E8_9BURK</name>
<dbReference type="Proteomes" id="UP001595848">
    <property type="component" value="Unassembled WGS sequence"/>
</dbReference>